<evidence type="ECO:0000256" key="5">
    <source>
        <dbReference type="ARBA" id="ARBA00022984"/>
    </source>
</evidence>
<evidence type="ECO:0000256" key="7">
    <source>
        <dbReference type="RuleBase" id="RU004016"/>
    </source>
</evidence>
<reference evidence="12" key="1">
    <citation type="journal article" date="2019" name="Int. J. Syst. Evol. Microbiol.">
        <title>The Global Catalogue of Microorganisms (GCM) 10K type strain sequencing project: providing services to taxonomists for standard genome sequencing and annotation.</title>
        <authorList>
            <consortium name="The Broad Institute Genomics Platform"/>
            <consortium name="The Broad Institute Genome Sequencing Center for Infectious Disease"/>
            <person name="Wu L."/>
            <person name="Ma J."/>
        </authorList>
    </citation>
    <scope>NUCLEOTIDE SEQUENCE [LARGE SCALE GENOMIC DNA]</scope>
    <source>
        <strain evidence="12">JCM 9377</strain>
    </source>
</reference>
<dbReference type="PRINTS" id="PR00725">
    <property type="entry name" value="DADACBPTASE1"/>
</dbReference>
<evidence type="ECO:0000259" key="10">
    <source>
        <dbReference type="Pfam" id="PF00768"/>
    </source>
</evidence>
<dbReference type="InterPro" id="IPR018044">
    <property type="entry name" value="Peptidase_S11"/>
</dbReference>
<organism evidence="11 12">
    <name type="scientific">Actinocorallia longicatena</name>
    <dbReference type="NCBI Taxonomy" id="111803"/>
    <lineage>
        <taxon>Bacteria</taxon>
        <taxon>Bacillati</taxon>
        <taxon>Actinomycetota</taxon>
        <taxon>Actinomycetes</taxon>
        <taxon>Streptosporangiales</taxon>
        <taxon>Thermomonosporaceae</taxon>
        <taxon>Actinocorallia</taxon>
    </lineage>
</organism>
<keyword evidence="12" id="KW-1185">Reference proteome</keyword>
<proteinExistence type="inferred from homology"/>
<dbReference type="EMBL" id="BAAAUV010000001">
    <property type="protein sequence ID" value="GAA3192742.1"/>
    <property type="molecule type" value="Genomic_DNA"/>
</dbReference>
<keyword evidence="6" id="KW-0961">Cell wall biogenesis/degradation</keyword>
<evidence type="ECO:0000313" key="11">
    <source>
        <dbReference type="EMBL" id="GAA3192742.1"/>
    </source>
</evidence>
<evidence type="ECO:0000256" key="2">
    <source>
        <dbReference type="ARBA" id="ARBA00022729"/>
    </source>
</evidence>
<protein>
    <recommendedName>
        <fullName evidence="10">Peptidase S11 D-alanyl-D-alanine carboxypeptidase A N-terminal domain-containing protein</fullName>
    </recommendedName>
</protein>
<accession>A0ABP6PWB1</accession>
<keyword evidence="5" id="KW-0573">Peptidoglycan synthesis</keyword>
<evidence type="ECO:0000313" key="12">
    <source>
        <dbReference type="Proteomes" id="UP001501237"/>
    </source>
</evidence>
<evidence type="ECO:0000256" key="8">
    <source>
        <dbReference type="SAM" id="Phobius"/>
    </source>
</evidence>
<keyword evidence="8" id="KW-1133">Transmembrane helix</keyword>
<evidence type="ECO:0000256" key="9">
    <source>
        <dbReference type="SAM" id="SignalP"/>
    </source>
</evidence>
<sequence>MEADVLKIVTAAAVALAPLTVPATASAAAVPPVPRVSAKAYVVADAGTGRILASRDQRGRYLPASVIKVLTSVTLIPKVKPSTRVRPNRQTVNVIPTKVGLRASRTYRADDLFRAMLLKSANDAAYALAQAGGGLKATISAMNAEARRLGATDTLAASPNGLDRDLGLSVRTQHTSARDLAVIMRQALKLPDFRRYAGTRRASFPGGGTLTNGNKLLASYPGMIAGKNGSTHLAGRTYVGAAQRGGHTIIVAELGGNSTLWKDSAALLDWGFKATGKTKGTGALPAPAAGASAPPASTPATEAVRLASSSTSSGSFPWPALLTAFAAGVLGLAFRKGLPRRKTRP</sequence>
<comment type="similarity">
    <text evidence="1 7">Belongs to the peptidase S11 family.</text>
</comment>
<evidence type="ECO:0000256" key="6">
    <source>
        <dbReference type="ARBA" id="ARBA00023316"/>
    </source>
</evidence>
<evidence type="ECO:0000256" key="4">
    <source>
        <dbReference type="ARBA" id="ARBA00022960"/>
    </source>
</evidence>
<comment type="caution">
    <text evidence="11">The sequence shown here is derived from an EMBL/GenBank/DDBJ whole genome shotgun (WGS) entry which is preliminary data.</text>
</comment>
<evidence type="ECO:0000256" key="1">
    <source>
        <dbReference type="ARBA" id="ARBA00007164"/>
    </source>
</evidence>
<dbReference type="PANTHER" id="PTHR21581">
    <property type="entry name" value="D-ALANYL-D-ALANINE CARBOXYPEPTIDASE"/>
    <property type="match status" value="1"/>
</dbReference>
<evidence type="ECO:0000256" key="3">
    <source>
        <dbReference type="ARBA" id="ARBA00022801"/>
    </source>
</evidence>
<dbReference type="SUPFAM" id="SSF56601">
    <property type="entry name" value="beta-lactamase/transpeptidase-like"/>
    <property type="match status" value="1"/>
</dbReference>
<keyword evidence="8" id="KW-0472">Membrane</keyword>
<gene>
    <name evidence="11" type="ORF">GCM10010468_01660</name>
</gene>
<dbReference type="Proteomes" id="UP001501237">
    <property type="component" value="Unassembled WGS sequence"/>
</dbReference>
<feature type="transmembrane region" description="Helical" evidence="8">
    <location>
        <begin position="316"/>
        <end position="334"/>
    </location>
</feature>
<feature type="domain" description="Peptidase S11 D-alanyl-D-alanine carboxypeptidase A N-terminal" evidence="10">
    <location>
        <begin position="33"/>
        <end position="255"/>
    </location>
</feature>
<dbReference type="PANTHER" id="PTHR21581:SF33">
    <property type="entry name" value="D-ALANYL-D-ALANINE CARBOXYPEPTIDASE DACB"/>
    <property type="match status" value="1"/>
</dbReference>
<dbReference type="Gene3D" id="3.40.710.10">
    <property type="entry name" value="DD-peptidase/beta-lactamase superfamily"/>
    <property type="match status" value="1"/>
</dbReference>
<feature type="chain" id="PRO_5047200934" description="Peptidase S11 D-alanyl-D-alanine carboxypeptidase A N-terminal domain-containing protein" evidence="9">
    <location>
        <begin position="28"/>
        <end position="345"/>
    </location>
</feature>
<dbReference type="InterPro" id="IPR001967">
    <property type="entry name" value="Peptidase_S11_N"/>
</dbReference>
<keyword evidence="4" id="KW-0133">Cell shape</keyword>
<feature type="signal peptide" evidence="9">
    <location>
        <begin position="1"/>
        <end position="27"/>
    </location>
</feature>
<keyword evidence="8" id="KW-0812">Transmembrane</keyword>
<name>A0ABP6PWB1_9ACTN</name>
<keyword evidence="3" id="KW-0378">Hydrolase</keyword>
<dbReference type="Pfam" id="PF00768">
    <property type="entry name" value="Peptidase_S11"/>
    <property type="match status" value="1"/>
</dbReference>
<keyword evidence="2 9" id="KW-0732">Signal</keyword>
<dbReference type="InterPro" id="IPR012338">
    <property type="entry name" value="Beta-lactam/transpept-like"/>
</dbReference>